<dbReference type="PANTHER" id="PTHR11699">
    <property type="entry name" value="ALDEHYDE DEHYDROGENASE-RELATED"/>
    <property type="match status" value="1"/>
</dbReference>
<dbReference type="InterPro" id="IPR016162">
    <property type="entry name" value="Ald_DH_N"/>
</dbReference>
<dbReference type="EMBL" id="JACCCC010000001">
    <property type="protein sequence ID" value="NYE50397.1"/>
    <property type="molecule type" value="Genomic_DNA"/>
</dbReference>
<dbReference type="AlphaFoldDB" id="A0A852U469"/>
<accession>A0A852U469</accession>
<dbReference type="InterPro" id="IPR016163">
    <property type="entry name" value="Ald_DH_C"/>
</dbReference>
<dbReference type="GO" id="GO:0016620">
    <property type="term" value="F:oxidoreductase activity, acting on the aldehyde or oxo group of donors, NAD or NADP as acceptor"/>
    <property type="evidence" value="ECO:0007669"/>
    <property type="project" value="InterPro"/>
</dbReference>
<keyword evidence="4" id="KW-1185">Reference proteome</keyword>
<dbReference type="RefSeq" id="WP_218882623.1">
    <property type="nucleotide sequence ID" value="NZ_BAAAYY010000014.1"/>
</dbReference>
<evidence type="ECO:0000259" key="2">
    <source>
        <dbReference type="Pfam" id="PF00171"/>
    </source>
</evidence>
<proteinExistence type="predicted"/>
<dbReference type="Proteomes" id="UP000589036">
    <property type="component" value="Unassembled WGS sequence"/>
</dbReference>
<evidence type="ECO:0000256" key="1">
    <source>
        <dbReference type="ARBA" id="ARBA00023002"/>
    </source>
</evidence>
<dbReference type="InterPro" id="IPR015590">
    <property type="entry name" value="Aldehyde_DH_dom"/>
</dbReference>
<evidence type="ECO:0000313" key="3">
    <source>
        <dbReference type="EMBL" id="NYE50397.1"/>
    </source>
</evidence>
<organism evidence="3 4">
    <name type="scientific">Spinactinospora alkalitolerans</name>
    <dbReference type="NCBI Taxonomy" id="687207"/>
    <lineage>
        <taxon>Bacteria</taxon>
        <taxon>Bacillati</taxon>
        <taxon>Actinomycetota</taxon>
        <taxon>Actinomycetes</taxon>
        <taxon>Streptosporangiales</taxon>
        <taxon>Nocardiopsidaceae</taxon>
        <taxon>Spinactinospora</taxon>
    </lineage>
</organism>
<dbReference type="Pfam" id="PF00171">
    <property type="entry name" value="Aldedh"/>
    <property type="match status" value="1"/>
</dbReference>
<feature type="domain" description="Aldehyde dehydrogenase" evidence="2">
    <location>
        <begin position="23"/>
        <end position="473"/>
    </location>
</feature>
<sequence length="483" mass="49609">MVESTRTAPTAATAAEVPSVREASGDLTVVDPRDGTLVGRLPAATAADVDAALDRARRARAQWARTPAAERGAALRTIARVLRDNEENLARLNSRETGRPLAEAREGVEAGAGTLEQYAEIGPLHRGRSLVGDWSATDVMVAEPRGVVVALTPWNDPVAVSCGLVGAALATGNTVVYKASERAPHTGALFAEIVAAGLPQGVLTGLTGGGEVGVALAEDPRADVVAHVGSTAAGASIRAATARTGAKALLENGGNDPLVVDADVDPVWAAEQAALGSFANSGQICTSVERIYVHRAVADRFVEALVEQAARRVPESAAAGEIAMGPLVDRRHREAVHAHVEQAVQAGATCLIGGEMPGGLSAYYPATVLTGCTDGMAVMREETFGPVAPVQVVDGFDQGLAEAVRDRYGLAATVLTASMEHAQRACRELPVGTVKVNAVFGGAPGGAAQPRGASGQGFGYGPELMDEMTTVKVLHMGLPKQLG</sequence>
<name>A0A852U469_9ACTN</name>
<evidence type="ECO:0000313" key="4">
    <source>
        <dbReference type="Proteomes" id="UP000589036"/>
    </source>
</evidence>
<dbReference type="InterPro" id="IPR016161">
    <property type="entry name" value="Ald_DH/histidinol_DH"/>
</dbReference>
<gene>
    <name evidence="3" type="ORF">HDA32_005517</name>
</gene>
<dbReference type="CDD" id="cd07078">
    <property type="entry name" value="ALDH"/>
    <property type="match status" value="1"/>
</dbReference>
<dbReference type="Gene3D" id="3.40.605.10">
    <property type="entry name" value="Aldehyde Dehydrogenase, Chain A, domain 1"/>
    <property type="match status" value="1"/>
</dbReference>
<comment type="caution">
    <text evidence="3">The sequence shown here is derived from an EMBL/GenBank/DDBJ whole genome shotgun (WGS) entry which is preliminary data.</text>
</comment>
<protein>
    <submittedName>
        <fullName evidence="3">Acyl-CoA reductase-like NAD-dependent aldehyde dehydrogenase</fullName>
    </submittedName>
</protein>
<dbReference type="SUPFAM" id="SSF53720">
    <property type="entry name" value="ALDH-like"/>
    <property type="match status" value="1"/>
</dbReference>
<reference evidence="3 4" key="1">
    <citation type="submission" date="2020-07" db="EMBL/GenBank/DDBJ databases">
        <title>Sequencing the genomes of 1000 actinobacteria strains.</title>
        <authorList>
            <person name="Klenk H.-P."/>
        </authorList>
    </citation>
    <scope>NUCLEOTIDE SEQUENCE [LARGE SCALE GENOMIC DNA]</scope>
    <source>
        <strain evidence="3 4">CXB654</strain>
    </source>
</reference>
<keyword evidence="1" id="KW-0560">Oxidoreductase</keyword>
<dbReference type="Gene3D" id="3.40.309.10">
    <property type="entry name" value="Aldehyde Dehydrogenase, Chain A, domain 2"/>
    <property type="match status" value="1"/>
</dbReference>